<dbReference type="EMBL" id="KN880453">
    <property type="protein sequence ID" value="KIY71567.1"/>
    <property type="molecule type" value="Genomic_DNA"/>
</dbReference>
<evidence type="ECO:0000313" key="3">
    <source>
        <dbReference type="Proteomes" id="UP000054007"/>
    </source>
</evidence>
<gene>
    <name evidence="2" type="ORF">CYLTODRAFT_450734</name>
</gene>
<keyword evidence="3" id="KW-1185">Reference proteome</keyword>
<protein>
    <submittedName>
        <fullName evidence="2">Uncharacterized protein</fullName>
    </submittedName>
</protein>
<dbReference type="AlphaFoldDB" id="A0A0D7BM66"/>
<keyword evidence="1" id="KW-0732">Signal</keyword>
<feature type="signal peptide" evidence="1">
    <location>
        <begin position="1"/>
        <end position="18"/>
    </location>
</feature>
<sequence length="300" mass="32529">MLPPPLLLLVLFPSHSFALSRPRWIPLRRADASIPKEGYINPVAAGKSMLTRIPWETYPAGQGEPLNMIVSGNSDADVLVDQEDGGLQTYFTSLNFSGECLNQQMGNPMQADLADGDGLKNQTAVIRYNYGDPALGTCKESIQGGNHFRYWLQDGPTGNTGAVFLATSYEKPLVENHDIVLNGYNLGRDYIVGNISGTVIPTLNLTTASTYEGSSSYKGYTYHTKVTYVAGMLSNSSIGVNHNESVRIDGVVNAVDGLVAVLDVQIVERPEKSDDGAISITLDWTMWTIMTTIVGAFTLL</sequence>
<accession>A0A0D7BM66</accession>
<evidence type="ECO:0000256" key="1">
    <source>
        <dbReference type="SAM" id="SignalP"/>
    </source>
</evidence>
<name>A0A0D7BM66_9AGAR</name>
<reference evidence="2 3" key="1">
    <citation type="journal article" date="2015" name="Fungal Genet. Biol.">
        <title>Evolution of novel wood decay mechanisms in Agaricales revealed by the genome sequences of Fistulina hepatica and Cylindrobasidium torrendii.</title>
        <authorList>
            <person name="Floudas D."/>
            <person name="Held B.W."/>
            <person name="Riley R."/>
            <person name="Nagy L.G."/>
            <person name="Koehler G."/>
            <person name="Ransdell A.S."/>
            <person name="Younus H."/>
            <person name="Chow J."/>
            <person name="Chiniquy J."/>
            <person name="Lipzen A."/>
            <person name="Tritt A."/>
            <person name="Sun H."/>
            <person name="Haridas S."/>
            <person name="LaButti K."/>
            <person name="Ohm R.A."/>
            <person name="Kues U."/>
            <person name="Blanchette R.A."/>
            <person name="Grigoriev I.V."/>
            <person name="Minto R.E."/>
            <person name="Hibbett D.S."/>
        </authorList>
    </citation>
    <scope>NUCLEOTIDE SEQUENCE [LARGE SCALE GENOMIC DNA]</scope>
    <source>
        <strain evidence="2 3">FP15055 ss-10</strain>
    </source>
</reference>
<dbReference type="OrthoDB" id="2310204at2759"/>
<organism evidence="2 3">
    <name type="scientific">Cylindrobasidium torrendii FP15055 ss-10</name>
    <dbReference type="NCBI Taxonomy" id="1314674"/>
    <lineage>
        <taxon>Eukaryota</taxon>
        <taxon>Fungi</taxon>
        <taxon>Dikarya</taxon>
        <taxon>Basidiomycota</taxon>
        <taxon>Agaricomycotina</taxon>
        <taxon>Agaricomycetes</taxon>
        <taxon>Agaricomycetidae</taxon>
        <taxon>Agaricales</taxon>
        <taxon>Marasmiineae</taxon>
        <taxon>Physalacriaceae</taxon>
        <taxon>Cylindrobasidium</taxon>
    </lineage>
</organism>
<proteinExistence type="predicted"/>
<evidence type="ECO:0000313" key="2">
    <source>
        <dbReference type="EMBL" id="KIY71567.1"/>
    </source>
</evidence>
<feature type="chain" id="PRO_5002317348" evidence="1">
    <location>
        <begin position="19"/>
        <end position="300"/>
    </location>
</feature>
<dbReference type="Proteomes" id="UP000054007">
    <property type="component" value="Unassembled WGS sequence"/>
</dbReference>
<dbReference type="STRING" id="1314674.A0A0D7BM66"/>